<gene>
    <name evidence="4" type="ORF">HH304_14620</name>
</gene>
<name>A0A848J5J7_9BACT</name>
<organism evidence="4 5">
    <name type="scientific">Marinigracilibium pacificum</name>
    <dbReference type="NCBI Taxonomy" id="2729599"/>
    <lineage>
        <taxon>Bacteria</taxon>
        <taxon>Pseudomonadati</taxon>
        <taxon>Bacteroidota</taxon>
        <taxon>Cytophagia</taxon>
        <taxon>Cytophagales</taxon>
        <taxon>Flammeovirgaceae</taxon>
        <taxon>Marinigracilibium</taxon>
    </lineage>
</organism>
<evidence type="ECO:0000313" key="4">
    <source>
        <dbReference type="EMBL" id="NMM49639.1"/>
    </source>
</evidence>
<dbReference type="InterPro" id="IPR023696">
    <property type="entry name" value="Ureohydrolase_dom_sf"/>
</dbReference>
<dbReference type="EMBL" id="JABBNU010000009">
    <property type="protein sequence ID" value="NMM49639.1"/>
    <property type="molecule type" value="Genomic_DNA"/>
</dbReference>
<reference evidence="4 5" key="1">
    <citation type="submission" date="2020-04" db="EMBL/GenBank/DDBJ databases">
        <title>Flammeovirgaceae bacterium KN852 isolated from deep sea.</title>
        <authorList>
            <person name="Zhang D.-C."/>
        </authorList>
    </citation>
    <scope>NUCLEOTIDE SEQUENCE [LARGE SCALE GENOMIC DNA]</scope>
    <source>
        <strain evidence="4 5">KN852</strain>
    </source>
</reference>
<dbReference type="SUPFAM" id="SSF52768">
    <property type="entry name" value="Arginase/deacetylase"/>
    <property type="match status" value="1"/>
</dbReference>
<dbReference type="AlphaFoldDB" id="A0A848J5J7"/>
<dbReference type="PANTHER" id="PTHR11358:SF26">
    <property type="entry name" value="GUANIDINO ACID HYDROLASE, MITOCHONDRIAL"/>
    <property type="match status" value="1"/>
</dbReference>
<dbReference type="Proteomes" id="UP000559010">
    <property type="component" value="Unassembled WGS sequence"/>
</dbReference>
<evidence type="ECO:0000313" key="5">
    <source>
        <dbReference type="Proteomes" id="UP000559010"/>
    </source>
</evidence>
<protein>
    <submittedName>
        <fullName evidence="4">Formimidoylglutamase</fullName>
    </submittedName>
</protein>
<comment type="similarity">
    <text evidence="3">Belongs to the arginase family.</text>
</comment>
<dbReference type="Gene3D" id="3.40.800.10">
    <property type="entry name" value="Ureohydrolase domain"/>
    <property type="match status" value="1"/>
</dbReference>
<keyword evidence="2" id="KW-0378">Hydrolase</keyword>
<proteinExistence type="inferred from homology"/>
<dbReference type="RefSeq" id="WP_169682947.1">
    <property type="nucleotide sequence ID" value="NZ_JABBNU010000009.1"/>
</dbReference>
<dbReference type="InterPro" id="IPR006035">
    <property type="entry name" value="Ureohydrolase"/>
</dbReference>
<comment type="caution">
    <text evidence="4">The sequence shown here is derived from an EMBL/GenBank/DDBJ whole genome shotgun (WGS) entry which is preliminary data.</text>
</comment>
<evidence type="ECO:0000256" key="3">
    <source>
        <dbReference type="PROSITE-ProRule" id="PRU00742"/>
    </source>
</evidence>
<keyword evidence="5" id="KW-1185">Reference proteome</keyword>
<dbReference type="PROSITE" id="PS51409">
    <property type="entry name" value="ARGINASE_2"/>
    <property type="match status" value="1"/>
</dbReference>
<evidence type="ECO:0000256" key="2">
    <source>
        <dbReference type="ARBA" id="ARBA00022801"/>
    </source>
</evidence>
<dbReference type="PANTHER" id="PTHR11358">
    <property type="entry name" value="ARGINASE/AGMATINASE"/>
    <property type="match status" value="1"/>
</dbReference>
<dbReference type="GO" id="GO:0008783">
    <property type="term" value="F:agmatinase activity"/>
    <property type="evidence" value="ECO:0007669"/>
    <property type="project" value="TreeGrafter"/>
</dbReference>
<dbReference type="Pfam" id="PF00491">
    <property type="entry name" value="Arginase"/>
    <property type="match status" value="1"/>
</dbReference>
<accession>A0A848J5J7</accession>
<evidence type="ECO:0000256" key="1">
    <source>
        <dbReference type="ARBA" id="ARBA00022723"/>
    </source>
</evidence>
<dbReference type="CDD" id="cd09988">
    <property type="entry name" value="Formimidoylglutamase"/>
    <property type="match status" value="1"/>
</dbReference>
<keyword evidence="1" id="KW-0479">Metal-binding</keyword>
<sequence>MTDLSLFFDPVDESIYEGINDRSALFFQLSVNNGRAEIPEGCKVAIVGLTEVRGVDQAGELSNAANEIRRKLYNLKKGSGPYEVFDLGNLRNGENYSETLQRISEVGRVLIESNILPVFIGGSHDLDFGQYQSYEGLEKLISVCVIDNTVDMSGDKELANEHRHIQNMVVHEPNYLFNLILLGYQSYLIDQSLLNTLEKLHFDNFRLGYIRSDMKEIEPIVREADMLSFDLKSIKSADFPGAKNPQPFGLTGEEACQICWYAGLNEKLSSAGFYGYDPEEDDSNKKSAMVTAVMIWYFIEGVINRKEEQNFRNNDYLKFVVALGSDPEQMVFYKSKFTDRWWMEIPLTDPDDELNKWDIGIDKTCVIPCSYKDYEQAGQGEVPDRWIAAVNKRL</sequence>
<dbReference type="GO" id="GO:0046872">
    <property type="term" value="F:metal ion binding"/>
    <property type="evidence" value="ECO:0007669"/>
    <property type="project" value="UniProtKB-KW"/>
</dbReference>
<dbReference type="GO" id="GO:0033389">
    <property type="term" value="P:putrescine biosynthetic process from arginine, via agmatine"/>
    <property type="evidence" value="ECO:0007669"/>
    <property type="project" value="TreeGrafter"/>
</dbReference>